<dbReference type="Gene3D" id="3.40.50.300">
    <property type="entry name" value="P-loop containing nucleotide triphosphate hydrolases"/>
    <property type="match status" value="1"/>
</dbReference>
<accession>A0A8J6AXC9</accession>
<gene>
    <name evidence="2" type="ORF">J8273_8907</name>
</gene>
<dbReference type="FunFam" id="3.40.50.300:FF:000136">
    <property type="entry name" value="Replication factor C subunit 5"/>
    <property type="match status" value="1"/>
</dbReference>
<dbReference type="Gene3D" id="1.10.8.60">
    <property type="match status" value="1"/>
</dbReference>
<dbReference type="PANTHER" id="PTHR11669:SF1">
    <property type="entry name" value="REPLICATION FACTOR C SUBUNIT 3"/>
    <property type="match status" value="1"/>
</dbReference>
<dbReference type="Pfam" id="PF13177">
    <property type="entry name" value="DNA_pol3_delta2"/>
    <property type="match status" value="1"/>
</dbReference>
<evidence type="ECO:0000313" key="2">
    <source>
        <dbReference type="EMBL" id="KAG9389614.1"/>
    </source>
</evidence>
<dbReference type="GO" id="GO:0005663">
    <property type="term" value="C:DNA replication factor C complex"/>
    <property type="evidence" value="ECO:0007669"/>
    <property type="project" value="TreeGrafter"/>
</dbReference>
<dbReference type="GO" id="GO:0006261">
    <property type="term" value="P:DNA-templated DNA replication"/>
    <property type="evidence" value="ECO:0007669"/>
    <property type="project" value="TreeGrafter"/>
</dbReference>
<dbReference type="AlphaFoldDB" id="A0A8J6AXC9"/>
<comment type="caution">
    <text evidence="2">The sequence shown here is derived from an EMBL/GenBank/DDBJ whole genome shotgun (WGS) entry which is preliminary data.</text>
</comment>
<name>A0A8J6AXC9_9EUKA</name>
<dbReference type="EMBL" id="JAHDYR010000069">
    <property type="protein sequence ID" value="KAG9389614.1"/>
    <property type="molecule type" value="Genomic_DNA"/>
</dbReference>
<dbReference type="InterPro" id="IPR008921">
    <property type="entry name" value="DNA_pol3_clamp-load_cplx_C"/>
</dbReference>
<evidence type="ECO:0000313" key="3">
    <source>
        <dbReference type="Proteomes" id="UP000717585"/>
    </source>
</evidence>
<dbReference type="Pfam" id="PF22534">
    <property type="entry name" value="RFC_C"/>
    <property type="match status" value="1"/>
</dbReference>
<dbReference type="SUPFAM" id="SSF52540">
    <property type="entry name" value="P-loop containing nucleoside triphosphate hydrolases"/>
    <property type="match status" value="1"/>
</dbReference>
<dbReference type="OrthoDB" id="761538at2759"/>
<dbReference type="InterPro" id="IPR027417">
    <property type="entry name" value="P-loop_NTPase"/>
</dbReference>
<protein>
    <submittedName>
        <fullName evidence="2">Replication factor C small subunit, RFC3</fullName>
    </submittedName>
</protein>
<dbReference type="Proteomes" id="UP000717585">
    <property type="component" value="Unassembled WGS sequence"/>
</dbReference>
<dbReference type="CDD" id="cd00009">
    <property type="entry name" value="AAA"/>
    <property type="match status" value="1"/>
</dbReference>
<keyword evidence="1" id="KW-0235">DNA replication</keyword>
<dbReference type="SUPFAM" id="SSF48019">
    <property type="entry name" value="post-AAA+ oligomerization domain-like"/>
    <property type="match status" value="1"/>
</dbReference>
<organism evidence="2 3">
    <name type="scientific">Carpediemonas membranifera</name>
    <dbReference type="NCBI Taxonomy" id="201153"/>
    <lineage>
        <taxon>Eukaryota</taxon>
        <taxon>Metamonada</taxon>
        <taxon>Carpediemonas-like organisms</taxon>
        <taxon>Carpediemonas</taxon>
    </lineage>
</organism>
<dbReference type="GO" id="GO:0003677">
    <property type="term" value="F:DNA binding"/>
    <property type="evidence" value="ECO:0007669"/>
    <property type="project" value="InterPro"/>
</dbReference>
<dbReference type="InterPro" id="IPR050238">
    <property type="entry name" value="DNA_Rep/Repair_Clamp_Loader"/>
</dbReference>
<dbReference type="Gene3D" id="1.20.272.10">
    <property type="match status" value="1"/>
</dbReference>
<dbReference type="GO" id="GO:0005634">
    <property type="term" value="C:nucleus"/>
    <property type="evidence" value="ECO:0007669"/>
    <property type="project" value="TreeGrafter"/>
</dbReference>
<dbReference type="GO" id="GO:0003689">
    <property type="term" value="F:DNA clamp loader activity"/>
    <property type="evidence" value="ECO:0007669"/>
    <property type="project" value="TreeGrafter"/>
</dbReference>
<keyword evidence="3" id="KW-1185">Reference proteome</keyword>
<proteinExistence type="predicted"/>
<reference evidence="2" key="1">
    <citation type="submission" date="2021-05" db="EMBL/GenBank/DDBJ databases">
        <title>A free-living protist that lacks canonical eukaryotic 1 DNA replication and segregation systems.</title>
        <authorList>
            <person name="Salas-Leiva D.E."/>
            <person name="Tromer E.C."/>
            <person name="Curtis B.A."/>
            <person name="Jerlstrom-Hultqvist J."/>
            <person name="Kolisko M."/>
            <person name="Yi Z."/>
            <person name="Salas-Leiva J.S."/>
            <person name="Gallot-Lavallee L."/>
            <person name="Kops G.J.P.L."/>
            <person name="Archibald J.M."/>
            <person name="Simpson A.G.B."/>
            <person name="Roger A.J."/>
        </authorList>
    </citation>
    <scope>NUCLEOTIDE SEQUENCE</scope>
    <source>
        <strain evidence="2">BICM</strain>
    </source>
</reference>
<dbReference type="PANTHER" id="PTHR11669">
    <property type="entry name" value="REPLICATION FACTOR C / DNA POLYMERASE III GAMMA-TAU SUBUNIT"/>
    <property type="match status" value="1"/>
</dbReference>
<dbReference type="GO" id="GO:0006281">
    <property type="term" value="P:DNA repair"/>
    <property type="evidence" value="ECO:0007669"/>
    <property type="project" value="TreeGrafter"/>
</dbReference>
<sequence length="353" mass="39330">MLWLDEERPKKLKELNYHHDVNNMLIRLSSKNDFPHMLFYGPSGSGKKTRIMAFLHDIFGANVEKMKSEMKTVTVNRNDVEIMMISSPFHFEFNPSDAGVRDRHVVQEIINEIATNPSSGVQTGNRPTFKVIILNEADKLTTAAQQALRRTMESCVKSARLILVSENLSRVIEPLRSRCLLLRVPSPDGIDVATVLNDAAMNHKVHLAQPVVDRLVLTAGGNVRLALLLLEATAINNNLRCTPDTLVTAPNWVLAAESIGVDLVKGPHNPLALHRLRTKTYELLTRAIPPERIFVLVLDTVLRHGSCPPAAKGELAYWTAFFQHRCALGGKPVVHLEAFYARVMGVLAQYGRG</sequence>
<evidence type="ECO:0000256" key="1">
    <source>
        <dbReference type="ARBA" id="ARBA00022705"/>
    </source>
</evidence>